<proteinExistence type="predicted"/>
<dbReference type="RefSeq" id="WP_187265753.1">
    <property type="nucleotide sequence ID" value="NZ_JBHUEJ010000037.1"/>
</dbReference>
<reference evidence="2" key="1">
    <citation type="journal article" date="2019" name="Int. J. Syst. Evol. Microbiol.">
        <title>The Global Catalogue of Microorganisms (GCM) 10K type strain sequencing project: providing services to taxonomists for standard genome sequencing and annotation.</title>
        <authorList>
            <consortium name="The Broad Institute Genomics Platform"/>
            <consortium name="The Broad Institute Genome Sequencing Center for Infectious Disease"/>
            <person name="Wu L."/>
            <person name="Ma J."/>
        </authorList>
    </citation>
    <scope>NUCLEOTIDE SEQUENCE [LARGE SCALE GENOMIC DNA]</scope>
    <source>
        <strain evidence="2">LMG 29247</strain>
    </source>
</reference>
<evidence type="ECO:0000313" key="2">
    <source>
        <dbReference type="Proteomes" id="UP001597304"/>
    </source>
</evidence>
<name>A0ABW4KWC3_9BURK</name>
<evidence type="ECO:0000313" key="1">
    <source>
        <dbReference type="EMBL" id="MFD1712295.1"/>
    </source>
</evidence>
<comment type="caution">
    <text evidence="1">The sequence shown here is derived from an EMBL/GenBank/DDBJ whole genome shotgun (WGS) entry which is preliminary data.</text>
</comment>
<accession>A0ABW4KWC3</accession>
<organism evidence="1 2">
    <name type="scientific">Ottowia flava</name>
    <dbReference type="NCBI Taxonomy" id="2675430"/>
    <lineage>
        <taxon>Bacteria</taxon>
        <taxon>Pseudomonadati</taxon>
        <taxon>Pseudomonadota</taxon>
        <taxon>Betaproteobacteria</taxon>
        <taxon>Burkholderiales</taxon>
        <taxon>Comamonadaceae</taxon>
        <taxon>Ottowia</taxon>
    </lineage>
</organism>
<sequence length="412" mass="44792">MPVLAVAGLTQMYDAQAQGDREENRCIAAISYHALDSAVVGRGTQGLPALGTYERISPDGRFILRSYSGEQVGTVSLMELSETSDGPVRVYKTPFSNEAFPVQQTWRYLVDVSGEHYRFAEVLHDQNRARPVFRGGMTGFYAAASELLVANPSGNEASLGAQTVFIRSLSWPQNADSDSQGVGPLQLETIEVRDDGRTARVVRSSGPRFICGQRRGEDGGAFALPMISIDGMEFSAIPQSPLKGQPSMRVYGLAMEPLAKEHPCDLRADLGSSPSKAVFGYPSKSASGPTWLTYSDLGSAYVFDRALKTAFRLDHARERTLVSAFPGLTRDGRVVYGATWRECTASGQCSGAAGYVVSDPYQSAAYRAHWQRRKEPAPKLCITEAEVHAERVRFAQTSGLSMPARARSAMPE</sequence>
<gene>
    <name evidence="1" type="ORF">ACFSF0_16950</name>
</gene>
<dbReference type="EMBL" id="JBHUEJ010000037">
    <property type="protein sequence ID" value="MFD1712295.1"/>
    <property type="molecule type" value="Genomic_DNA"/>
</dbReference>
<dbReference type="Proteomes" id="UP001597304">
    <property type="component" value="Unassembled WGS sequence"/>
</dbReference>
<protein>
    <submittedName>
        <fullName evidence="1">Uncharacterized protein</fullName>
    </submittedName>
</protein>
<keyword evidence="2" id="KW-1185">Reference proteome</keyword>